<protein>
    <recommendedName>
        <fullName evidence="4">Spindle pole body component</fullName>
    </recommendedName>
</protein>
<dbReference type="GO" id="GO:0043015">
    <property type="term" value="F:gamma-tubulin binding"/>
    <property type="evidence" value="ECO:0007669"/>
    <property type="project" value="InterPro"/>
</dbReference>
<gene>
    <name evidence="6" type="ORF">SYNPS1DRAFT_21849</name>
</gene>
<dbReference type="GO" id="GO:0031122">
    <property type="term" value="P:cytoplasmic microtubule organization"/>
    <property type="evidence" value="ECO:0007669"/>
    <property type="project" value="TreeGrafter"/>
</dbReference>
<evidence type="ECO:0000256" key="3">
    <source>
        <dbReference type="ARBA" id="ARBA00023212"/>
    </source>
</evidence>
<dbReference type="AlphaFoldDB" id="A0A4P9Z1L0"/>
<keyword evidence="7" id="KW-1185">Reference proteome</keyword>
<evidence type="ECO:0000313" key="7">
    <source>
        <dbReference type="Proteomes" id="UP000278143"/>
    </source>
</evidence>
<dbReference type="GO" id="GO:0000930">
    <property type="term" value="C:gamma-tubulin complex"/>
    <property type="evidence" value="ECO:0007669"/>
    <property type="project" value="TreeGrafter"/>
</dbReference>
<sequence length="427" mass="46998">MDETRLNKIAADLATVGEAAPGDLPVDLMSGTHAMSNRMAAGVYSRTGGVRTSYPAGIQPYDLEKVTATLFQTTRVVSGSKHKGAPRLTPGAQAKIKGTVKDAVGFTCSPLQSRMRRLSNENMTMDDGVMSIGTLKVHLQEQAIIDDLLYVMMGIEGKYIDMTVHEGEHQDDLQSATFTVDETLDPSLNDVVQRILPLASHYITIQSFIDSRAKFEYGLVNHALCAAIREILKEYLVLIAQLERDFRSAAQQFTIQKLWYHSHLSLRTMGVLGALVQALARATSTEEYQDARTAASEHEVILPLRAKGGGVLGALAERMLQLYGDDTTRKLYSHLLERASVPYFGMLDAWIRYGEIRDPDMAVPAFLEPLKMKILLAGKYLNVIRECGISTTSSERMQELEQGAELQDGATLAAAKGEVMRTLNGTR</sequence>
<comment type="similarity">
    <text evidence="4">Belongs to the TUBGCP family.</text>
</comment>
<dbReference type="GO" id="GO:0051321">
    <property type="term" value="P:meiotic cell cycle"/>
    <property type="evidence" value="ECO:0007669"/>
    <property type="project" value="TreeGrafter"/>
</dbReference>
<organism evidence="6 7">
    <name type="scientific">Syncephalis pseudoplumigaleata</name>
    <dbReference type="NCBI Taxonomy" id="1712513"/>
    <lineage>
        <taxon>Eukaryota</taxon>
        <taxon>Fungi</taxon>
        <taxon>Fungi incertae sedis</taxon>
        <taxon>Zoopagomycota</taxon>
        <taxon>Zoopagomycotina</taxon>
        <taxon>Zoopagomycetes</taxon>
        <taxon>Zoopagales</taxon>
        <taxon>Piptocephalidaceae</taxon>
        <taxon>Syncephalis</taxon>
    </lineage>
</organism>
<name>A0A4P9Z1L0_9FUNG</name>
<evidence type="ECO:0000256" key="2">
    <source>
        <dbReference type="ARBA" id="ARBA00022701"/>
    </source>
</evidence>
<keyword evidence="2 4" id="KW-0493">Microtubule</keyword>
<comment type="subcellular location">
    <subcellularLocation>
        <location evidence="4">Cytoplasm</location>
        <location evidence="4">Cytoskeleton</location>
        <location evidence="4">Microtubule organizing center</location>
    </subcellularLocation>
</comment>
<dbReference type="Proteomes" id="UP000278143">
    <property type="component" value="Unassembled WGS sequence"/>
</dbReference>
<dbReference type="GO" id="GO:0007020">
    <property type="term" value="P:microtubule nucleation"/>
    <property type="evidence" value="ECO:0007669"/>
    <property type="project" value="InterPro"/>
</dbReference>
<dbReference type="InterPro" id="IPR007259">
    <property type="entry name" value="GCP"/>
</dbReference>
<dbReference type="GO" id="GO:0005874">
    <property type="term" value="C:microtubule"/>
    <property type="evidence" value="ECO:0007669"/>
    <property type="project" value="UniProtKB-KW"/>
</dbReference>
<dbReference type="GO" id="GO:0000278">
    <property type="term" value="P:mitotic cell cycle"/>
    <property type="evidence" value="ECO:0007669"/>
    <property type="project" value="TreeGrafter"/>
</dbReference>
<evidence type="ECO:0000256" key="1">
    <source>
        <dbReference type="ARBA" id="ARBA00022490"/>
    </source>
</evidence>
<dbReference type="EMBL" id="KZ989441">
    <property type="protein sequence ID" value="RKP26377.1"/>
    <property type="molecule type" value="Genomic_DNA"/>
</dbReference>
<dbReference type="PANTHER" id="PTHR19302">
    <property type="entry name" value="GAMMA TUBULIN COMPLEX PROTEIN"/>
    <property type="match status" value="1"/>
</dbReference>
<keyword evidence="1 4" id="KW-0963">Cytoplasm</keyword>
<dbReference type="GO" id="GO:0000922">
    <property type="term" value="C:spindle pole"/>
    <property type="evidence" value="ECO:0007669"/>
    <property type="project" value="InterPro"/>
</dbReference>
<reference evidence="7" key="1">
    <citation type="journal article" date="2018" name="Nat. Microbiol.">
        <title>Leveraging single-cell genomics to expand the fungal tree of life.</title>
        <authorList>
            <person name="Ahrendt S.R."/>
            <person name="Quandt C.A."/>
            <person name="Ciobanu D."/>
            <person name="Clum A."/>
            <person name="Salamov A."/>
            <person name="Andreopoulos B."/>
            <person name="Cheng J.F."/>
            <person name="Woyke T."/>
            <person name="Pelin A."/>
            <person name="Henrissat B."/>
            <person name="Reynolds N.K."/>
            <person name="Benny G.L."/>
            <person name="Smith M.E."/>
            <person name="James T.Y."/>
            <person name="Grigoriev I.V."/>
        </authorList>
    </citation>
    <scope>NUCLEOTIDE SEQUENCE [LARGE SCALE GENOMIC DNA]</scope>
    <source>
        <strain evidence="7">Benny S71-1</strain>
    </source>
</reference>
<feature type="domain" description="Gamma tubulin complex component protein N-terminal" evidence="5">
    <location>
        <begin position="145"/>
        <end position="359"/>
    </location>
</feature>
<evidence type="ECO:0000256" key="4">
    <source>
        <dbReference type="RuleBase" id="RU363050"/>
    </source>
</evidence>
<proteinExistence type="inferred from homology"/>
<accession>A0A4P9Z1L0</accession>
<dbReference type="InterPro" id="IPR041470">
    <property type="entry name" value="GCP_N"/>
</dbReference>
<evidence type="ECO:0000313" key="6">
    <source>
        <dbReference type="EMBL" id="RKP26377.1"/>
    </source>
</evidence>
<dbReference type="GO" id="GO:0051225">
    <property type="term" value="P:spindle assembly"/>
    <property type="evidence" value="ECO:0007669"/>
    <property type="project" value="TreeGrafter"/>
</dbReference>
<keyword evidence="3 4" id="KW-0206">Cytoskeleton</keyword>
<dbReference type="PANTHER" id="PTHR19302:SF13">
    <property type="entry name" value="GAMMA-TUBULIN COMPLEX COMPONENT 2"/>
    <property type="match status" value="1"/>
</dbReference>
<dbReference type="OrthoDB" id="2192946at2759"/>
<evidence type="ECO:0000259" key="5">
    <source>
        <dbReference type="Pfam" id="PF17681"/>
    </source>
</evidence>
<dbReference type="GO" id="GO:0051011">
    <property type="term" value="F:microtubule minus-end binding"/>
    <property type="evidence" value="ECO:0007669"/>
    <property type="project" value="TreeGrafter"/>
</dbReference>
<dbReference type="Pfam" id="PF17681">
    <property type="entry name" value="GCP_N_terminal"/>
    <property type="match status" value="1"/>
</dbReference>